<protein>
    <submittedName>
        <fullName evidence="1">Uncharacterized protein</fullName>
    </submittedName>
</protein>
<organism evidence="1 2">
    <name type="scientific">Agrobacterium radiobacter</name>
    <dbReference type="NCBI Taxonomy" id="362"/>
    <lineage>
        <taxon>Bacteria</taxon>
        <taxon>Pseudomonadati</taxon>
        <taxon>Pseudomonadota</taxon>
        <taxon>Alphaproteobacteria</taxon>
        <taxon>Hyphomicrobiales</taxon>
        <taxon>Rhizobiaceae</taxon>
        <taxon>Rhizobium/Agrobacterium group</taxon>
        <taxon>Agrobacterium</taxon>
        <taxon>Agrobacterium tumefaciens complex</taxon>
    </lineage>
</organism>
<sequence>MNFIWCLMGEYQNRVVELMRDRVGESILSNKIERREAFLRKALALYHVMGGDAQGMHAAVEDVVNLQKPSVDVAIGDVIHELAAIGHVADLDIIQAGYNKLDAANLHILSKGKRLLQKQRDQKLAGTAGK</sequence>
<gene>
    <name evidence="1" type="ORF">GGE40_003485</name>
</gene>
<comment type="caution">
    <text evidence="1">The sequence shown here is derived from an EMBL/GenBank/DDBJ whole genome shotgun (WGS) entry which is preliminary data.</text>
</comment>
<dbReference type="EMBL" id="JACIHP010000003">
    <property type="protein sequence ID" value="MBB4491643.1"/>
    <property type="molecule type" value="Genomic_DNA"/>
</dbReference>
<evidence type="ECO:0000313" key="2">
    <source>
        <dbReference type="Proteomes" id="UP000534590"/>
    </source>
</evidence>
<keyword evidence="2" id="KW-1185">Reference proteome</keyword>
<name>A0ABR6JAM2_AGRRD</name>
<reference evidence="1 2" key="1">
    <citation type="submission" date="2020-08" db="EMBL/GenBank/DDBJ databases">
        <title>Genomic Encyclopedia of Type Strains, Phase IV (KMG-V): Genome sequencing to study the core and pangenomes of soil and plant-associated prokaryotes.</title>
        <authorList>
            <person name="Whitman W."/>
        </authorList>
    </citation>
    <scope>NUCLEOTIDE SEQUENCE [LARGE SCALE GENOMIC DNA]</scope>
    <source>
        <strain evidence="1 2">SEMIA 461</strain>
    </source>
</reference>
<dbReference type="Proteomes" id="UP000534590">
    <property type="component" value="Unassembled WGS sequence"/>
</dbReference>
<proteinExistence type="predicted"/>
<evidence type="ECO:0000313" key="1">
    <source>
        <dbReference type="EMBL" id="MBB4491643.1"/>
    </source>
</evidence>
<accession>A0ABR6JAM2</accession>